<gene>
    <name evidence="9" type="ORF">A3B23_01430</name>
</gene>
<feature type="transmembrane region" description="Helical" evidence="6">
    <location>
        <begin position="338"/>
        <end position="354"/>
    </location>
</feature>
<feature type="transmembrane region" description="Helical" evidence="6">
    <location>
        <begin position="60"/>
        <end position="78"/>
    </location>
</feature>
<feature type="transmembrane region" description="Helical" evidence="6">
    <location>
        <begin position="451"/>
        <end position="484"/>
    </location>
</feature>
<dbReference type="InterPro" id="IPR025405">
    <property type="entry name" value="DUF4131"/>
</dbReference>
<reference evidence="9 10" key="1">
    <citation type="journal article" date="2016" name="Nat. Commun.">
        <title>Thousands of microbial genomes shed light on interconnected biogeochemical processes in an aquifer system.</title>
        <authorList>
            <person name="Anantharaman K."/>
            <person name="Brown C.T."/>
            <person name="Hug L.A."/>
            <person name="Sharon I."/>
            <person name="Castelle C.J."/>
            <person name="Probst A.J."/>
            <person name="Thomas B.C."/>
            <person name="Singh A."/>
            <person name="Wilkins M.J."/>
            <person name="Karaoz U."/>
            <person name="Brodie E.L."/>
            <person name="Williams K.H."/>
            <person name="Hubbard S.S."/>
            <person name="Banfield J.F."/>
        </authorList>
    </citation>
    <scope>NUCLEOTIDE SEQUENCE [LARGE SCALE GENOMIC DNA]</scope>
</reference>
<feature type="transmembrane region" description="Helical" evidence="6">
    <location>
        <begin position="12"/>
        <end position="31"/>
    </location>
</feature>
<comment type="caution">
    <text evidence="9">The sequence shown here is derived from an EMBL/GenBank/DDBJ whole genome shotgun (WGS) entry which is preliminary data.</text>
</comment>
<dbReference type="InterPro" id="IPR052159">
    <property type="entry name" value="Competence_DNA_uptake"/>
</dbReference>
<dbReference type="STRING" id="1797690.A3B23_01430"/>
<feature type="transmembrane region" description="Helical" evidence="6">
    <location>
        <begin position="293"/>
        <end position="326"/>
    </location>
</feature>
<dbReference type="EMBL" id="MHIY01000002">
    <property type="protein sequence ID" value="OGY60348.1"/>
    <property type="molecule type" value="Genomic_DNA"/>
</dbReference>
<feature type="transmembrane region" description="Helical" evidence="6">
    <location>
        <begin position="38"/>
        <end position="54"/>
    </location>
</feature>
<dbReference type="InterPro" id="IPR004477">
    <property type="entry name" value="ComEC_N"/>
</dbReference>
<dbReference type="AlphaFoldDB" id="A0A1G1Z6V0"/>
<evidence type="ECO:0000256" key="3">
    <source>
        <dbReference type="ARBA" id="ARBA00022692"/>
    </source>
</evidence>
<evidence type="ECO:0000256" key="4">
    <source>
        <dbReference type="ARBA" id="ARBA00022989"/>
    </source>
</evidence>
<dbReference type="Proteomes" id="UP000178744">
    <property type="component" value="Unassembled WGS sequence"/>
</dbReference>
<dbReference type="NCBIfam" id="TIGR00360">
    <property type="entry name" value="ComEC_N-term"/>
    <property type="match status" value="1"/>
</dbReference>
<evidence type="ECO:0000313" key="9">
    <source>
        <dbReference type="EMBL" id="OGY60348.1"/>
    </source>
</evidence>
<accession>A0A1G1Z6V0</accession>
<feature type="transmembrane region" description="Helical" evidence="6">
    <location>
        <begin position="360"/>
        <end position="377"/>
    </location>
</feature>
<comment type="subcellular location">
    <subcellularLocation>
        <location evidence="1">Cell membrane</location>
        <topology evidence="1">Multi-pass membrane protein</topology>
    </subcellularLocation>
</comment>
<feature type="transmembrane region" description="Helical" evidence="6">
    <location>
        <begin position="417"/>
        <end position="445"/>
    </location>
</feature>
<sequence>MFVNWKNTVLWANGIVWACLGFVAGIALVSWGNWQEKVFWLAALFLGAWAFAAWKGRSWRAGILAFAFFAPFLFLGIWHMDARTKEFFAFPSAGYFAQVYTGEVEVHGYVGDVRKETERNLQVRIDAKELYASKSPRGEEITGSILAFAPLGTRVAVGEYVAVRAKLTQPQPIETFDYPRYLASQGIGAVMFRAHIAALPSPAQSDIARTILAGIARMRVHAREILARYVGGVEGEVLIASSLGYPLSRDTQQLFSRAGVTHLVAISGMNIALVMSILSGVFITWGLRRQKSILLSLAGIVLFVFLVGLGASVVRAAIMGVILYAGSIVGRPLSMLRLLLYAASLMLFFNPFLLFGDVGFQLSFAAIGGIVLCAPYFDMQLSHIGAPAKDMDWYTRNTTLQTSALWRLVRQTTALSLAAILFTAPLGAYHFGVFSVVGIALNIIAVPLFPFVLILAFCAIALGSVMVPLGAPLAWVAWFLIFLLKEAAMFTDALPISSITFAAGQAWVLLGGYAFVAGFMIWLIRKGYNPLTASMRLFHET</sequence>
<dbReference type="PANTHER" id="PTHR30619:SF1">
    <property type="entry name" value="RECOMBINATION PROTEIN 2"/>
    <property type="match status" value="1"/>
</dbReference>
<evidence type="ECO:0000256" key="6">
    <source>
        <dbReference type="SAM" id="Phobius"/>
    </source>
</evidence>
<keyword evidence="5 6" id="KW-0472">Membrane</keyword>
<protein>
    <recommendedName>
        <fullName evidence="11">ComEC/Rec2-related protein domain-containing protein</fullName>
    </recommendedName>
</protein>
<keyword evidence="4 6" id="KW-1133">Transmembrane helix</keyword>
<organism evidence="9 10">
    <name type="scientific">Candidatus Colwellbacteria bacterium RIFCSPLOWO2_01_FULL_48_10</name>
    <dbReference type="NCBI Taxonomy" id="1797690"/>
    <lineage>
        <taxon>Bacteria</taxon>
        <taxon>Candidatus Colwelliibacteriota</taxon>
    </lineage>
</organism>
<feature type="transmembrane region" description="Helical" evidence="6">
    <location>
        <begin position="496"/>
        <end position="524"/>
    </location>
</feature>
<feature type="domain" description="ComEC/Rec2-related protein" evidence="7">
    <location>
        <begin position="247"/>
        <end position="525"/>
    </location>
</feature>
<evidence type="ECO:0008006" key="11">
    <source>
        <dbReference type="Google" id="ProtNLM"/>
    </source>
</evidence>
<evidence type="ECO:0000256" key="2">
    <source>
        <dbReference type="ARBA" id="ARBA00022475"/>
    </source>
</evidence>
<feature type="domain" description="DUF4131" evidence="8">
    <location>
        <begin position="39"/>
        <end position="192"/>
    </location>
</feature>
<evidence type="ECO:0000259" key="8">
    <source>
        <dbReference type="Pfam" id="PF13567"/>
    </source>
</evidence>
<dbReference type="Pfam" id="PF13567">
    <property type="entry name" value="DUF4131"/>
    <property type="match status" value="1"/>
</dbReference>
<keyword evidence="3 6" id="KW-0812">Transmembrane</keyword>
<evidence type="ECO:0000259" key="7">
    <source>
        <dbReference type="Pfam" id="PF03772"/>
    </source>
</evidence>
<name>A0A1G1Z6V0_9BACT</name>
<evidence type="ECO:0000256" key="1">
    <source>
        <dbReference type="ARBA" id="ARBA00004651"/>
    </source>
</evidence>
<keyword evidence="2" id="KW-1003">Cell membrane</keyword>
<proteinExistence type="predicted"/>
<dbReference type="Pfam" id="PF03772">
    <property type="entry name" value="Competence"/>
    <property type="match status" value="1"/>
</dbReference>
<dbReference type="PANTHER" id="PTHR30619">
    <property type="entry name" value="DNA INTERNALIZATION/COMPETENCE PROTEIN COMEC/REC2"/>
    <property type="match status" value="1"/>
</dbReference>
<dbReference type="GO" id="GO:0005886">
    <property type="term" value="C:plasma membrane"/>
    <property type="evidence" value="ECO:0007669"/>
    <property type="project" value="UniProtKB-SubCell"/>
</dbReference>
<feature type="transmembrane region" description="Helical" evidence="6">
    <location>
        <begin position="263"/>
        <end position="287"/>
    </location>
</feature>
<evidence type="ECO:0000256" key="5">
    <source>
        <dbReference type="ARBA" id="ARBA00023136"/>
    </source>
</evidence>
<evidence type="ECO:0000313" key="10">
    <source>
        <dbReference type="Proteomes" id="UP000178744"/>
    </source>
</evidence>